<dbReference type="AlphaFoldDB" id="A0A2T7DY03"/>
<dbReference type="EMBL" id="CM009752">
    <property type="protein sequence ID" value="PUZ60466.1"/>
    <property type="molecule type" value="Genomic_DNA"/>
</dbReference>
<evidence type="ECO:0000313" key="2">
    <source>
        <dbReference type="EMBL" id="PUZ60466.1"/>
    </source>
</evidence>
<organism evidence="2 3">
    <name type="scientific">Panicum hallii var. hallii</name>
    <dbReference type="NCBI Taxonomy" id="1504633"/>
    <lineage>
        <taxon>Eukaryota</taxon>
        <taxon>Viridiplantae</taxon>
        <taxon>Streptophyta</taxon>
        <taxon>Embryophyta</taxon>
        <taxon>Tracheophyta</taxon>
        <taxon>Spermatophyta</taxon>
        <taxon>Magnoliopsida</taxon>
        <taxon>Liliopsida</taxon>
        <taxon>Poales</taxon>
        <taxon>Poaceae</taxon>
        <taxon>PACMAD clade</taxon>
        <taxon>Panicoideae</taxon>
        <taxon>Panicodae</taxon>
        <taxon>Paniceae</taxon>
        <taxon>Panicinae</taxon>
        <taxon>Panicum</taxon>
        <taxon>Panicum sect. Panicum</taxon>
    </lineage>
</organism>
<feature type="compositionally biased region" description="Basic and acidic residues" evidence="1">
    <location>
        <begin position="97"/>
        <end position="112"/>
    </location>
</feature>
<feature type="compositionally biased region" description="Low complexity" evidence="1">
    <location>
        <begin position="24"/>
        <end position="38"/>
    </location>
</feature>
<name>A0A2T7DY03_9POAL</name>
<gene>
    <name evidence="2" type="ORF">GQ55_4G129500</name>
</gene>
<feature type="region of interest" description="Disordered" evidence="1">
    <location>
        <begin position="94"/>
        <end position="129"/>
    </location>
</feature>
<dbReference type="Proteomes" id="UP000244336">
    <property type="component" value="Chromosome 4"/>
</dbReference>
<feature type="region of interest" description="Disordered" evidence="1">
    <location>
        <begin position="1"/>
        <end position="50"/>
    </location>
</feature>
<dbReference type="Gramene" id="PUZ60466">
    <property type="protein sequence ID" value="PUZ60466"/>
    <property type="gene ID" value="GQ55_4G129500"/>
</dbReference>
<evidence type="ECO:0000313" key="3">
    <source>
        <dbReference type="Proteomes" id="UP000244336"/>
    </source>
</evidence>
<evidence type="ECO:0000256" key="1">
    <source>
        <dbReference type="SAM" id="MobiDB-lite"/>
    </source>
</evidence>
<proteinExistence type="predicted"/>
<keyword evidence="3" id="KW-1185">Reference proteome</keyword>
<reference evidence="2 3" key="1">
    <citation type="submission" date="2018-04" db="EMBL/GenBank/DDBJ databases">
        <title>WGS assembly of Panicum hallii var. hallii HAL2.</title>
        <authorList>
            <person name="Lovell J."/>
            <person name="Jenkins J."/>
            <person name="Lowry D."/>
            <person name="Mamidi S."/>
            <person name="Sreedasyam A."/>
            <person name="Weng X."/>
            <person name="Barry K."/>
            <person name="Bonette J."/>
            <person name="Campitelli B."/>
            <person name="Daum C."/>
            <person name="Gordon S."/>
            <person name="Gould B."/>
            <person name="Lipzen A."/>
            <person name="MacQueen A."/>
            <person name="Palacio-Mejia J."/>
            <person name="Plott C."/>
            <person name="Shakirov E."/>
            <person name="Shu S."/>
            <person name="Yoshinaga Y."/>
            <person name="Zane M."/>
            <person name="Rokhsar D."/>
            <person name="Grimwood J."/>
            <person name="Schmutz J."/>
            <person name="Juenger T."/>
        </authorList>
    </citation>
    <scope>NUCLEOTIDE SEQUENCE [LARGE SCALE GENOMIC DNA]</scope>
    <source>
        <strain evidence="3">cv. HAL2</strain>
    </source>
</reference>
<protein>
    <submittedName>
        <fullName evidence="2">Uncharacterized protein</fullName>
    </submittedName>
</protein>
<sequence length="151" mass="16220">MRIRRGGGRSGRTSSSDERLVRASTASGPVRSASSSSSERPAKIGGAAECGRIRRGWRPAGGRRMGAARELGEDQCGAEAADRVVALRWVGRRRRAGGREAAHGQMERRADGRPSGPAGVAARVREDREEKIEVEKKVRGNSVISQLAGWF</sequence>
<accession>A0A2T7DY03</accession>